<accession>A0ABD5W069</accession>
<name>A0ABD5W069_9EURY</name>
<proteinExistence type="predicted"/>
<sequence length="44" mass="5106">MVSETDRDGTTWYECDLCGLTFDSREEATEHESRCDAEEPSYIQ</sequence>
<dbReference type="Pfam" id="PF23447">
    <property type="entry name" value="DUF7128"/>
    <property type="match status" value="1"/>
</dbReference>
<reference evidence="2 3" key="1">
    <citation type="journal article" date="2019" name="Int. J. Syst. Evol. Microbiol.">
        <title>The Global Catalogue of Microorganisms (GCM) 10K type strain sequencing project: providing services to taxonomists for standard genome sequencing and annotation.</title>
        <authorList>
            <consortium name="The Broad Institute Genomics Platform"/>
            <consortium name="The Broad Institute Genome Sequencing Center for Infectious Disease"/>
            <person name="Wu L."/>
            <person name="Ma J."/>
        </authorList>
    </citation>
    <scope>NUCLEOTIDE SEQUENCE [LARGE SCALE GENOMIC DNA]</scope>
    <source>
        <strain evidence="2 3">JCM 30072</strain>
    </source>
</reference>
<evidence type="ECO:0000259" key="1">
    <source>
        <dbReference type="PROSITE" id="PS50157"/>
    </source>
</evidence>
<evidence type="ECO:0000313" key="2">
    <source>
        <dbReference type="EMBL" id="MFC7057581.1"/>
    </source>
</evidence>
<evidence type="ECO:0000313" key="3">
    <source>
        <dbReference type="Proteomes" id="UP001596445"/>
    </source>
</evidence>
<dbReference type="GeneID" id="76629461"/>
<dbReference type="AlphaFoldDB" id="A0ABD5W069"/>
<feature type="domain" description="C2H2-type" evidence="1">
    <location>
        <begin position="13"/>
        <end position="40"/>
    </location>
</feature>
<dbReference type="RefSeq" id="WP_267163348.1">
    <property type="nucleotide sequence ID" value="NZ_CP112972.1"/>
</dbReference>
<dbReference type="Proteomes" id="UP001596445">
    <property type="component" value="Unassembled WGS sequence"/>
</dbReference>
<keyword evidence="3" id="KW-1185">Reference proteome</keyword>
<dbReference type="PROSITE" id="PS50157">
    <property type="entry name" value="ZINC_FINGER_C2H2_2"/>
    <property type="match status" value="1"/>
</dbReference>
<dbReference type="InterPro" id="IPR013087">
    <property type="entry name" value="Znf_C2H2_type"/>
</dbReference>
<dbReference type="InterPro" id="IPR055552">
    <property type="entry name" value="DUF7128"/>
</dbReference>
<dbReference type="EMBL" id="JBHSZI010000001">
    <property type="protein sequence ID" value="MFC7057581.1"/>
    <property type="molecule type" value="Genomic_DNA"/>
</dbReference>
<organism evidence="2 3">
    <name type="scientific">Halovenus salina</name>
    <dbReference type="NCBI Taxonomy" id="1510225"/>
    <lineage>
        <taxon>Archaea</taxon>
        <taxon>Methanobacteriati</taxon>
        <taxon>Methanobacteriota</taxon>
        <taxon>Stenosarchaea group</taxon>
        <taxon>Halobacteria</taxon>
        <taxon>Halobacteriales</taxon>
        <taxon>Haloarculaceae</taxon>
        <taxon>Halovenus</taxon>
    </lineage>
</organism>
<comment type="caution">
    <text evidence="2">The sequence shown here is derived from an EMBL/GenBank/DDBJ whole genome shotgun (WGS) entry which is preliminary data.</text>
</comment>
<protein>
    <recommendedName>
        <fullName evidence="1">C2H2-type domain-containing protein</fullName>
    </recommendedName>
</protein>
<gene>
    <name evidence="2" type="ORF">ACFQQG_04570</name>
</gene>